<dbReference type="OrthoDB" id="5646494at2"/>
<evidence type="ECO:0000313" key="2">
    <source>
        <dbReference type="EMBL" id="STX52611.1"/>
    </source>
</evidence>
<feature type="transmembrane region" description="Helical" evidence="1">
    <location>
        <begin position="95"/>
        <end position="116"/>
    </location>
</feature>
<protein>
    <recommendedName>
        <fullName evidence="4">Transmembrane protein</fullName>
    </recommendedName>
</protein>
<keyword evidence="1" id="KW-1133">Transmembrane helix</keyword>
<keyword evidence="1" id="KW-0812">Transmembrane</keyword>
<evidence type="ECO:0008006" key="4">
    <source>
        <dbReference type="Google" id="ProtNLM"/>
    </source>
</evidence>
<feature type="transmembrane region" description="Helical" evidence="1">
    <location>
        <begin position="290"/>
        <end position="314"/>
    </location>
</feature>
<keyword evidence="1" id="KW-0472">Membrane</keyword>
<dbReference type="AlphaFoldDB" id="A0A378JPG4"/>
<feature type="transmembrane region" description="Helical" evidence="1">
    <location>
        <begin position="65"/>
        <end position="83"/>
    </location>
</feature>
<dbReference type="RefSeq" id="WP_115332154.1">
    <property type="nucleotide sequence ID" value="NZ_CAAAHP010000003.1"/>
</dbReference>
<gene>
    <name evidence="2" type="ORF">NCTC13316_02732</name>
</gene>
<sequence>MAVVNLEDLNIVELEILLGHLRLGEAHLRKSLNKRQFKSLLQLGSLNFTQRNNIQSDGKEKSGNVALVLNCIITSTFGAWMGFSGFMDLHLNSFVTLAGITFIALLTSSLVGYFSFKLTAQNAQSAINTQKILNVQLHVSRLILNRKQEQIESMIKYLNHSLNYLYKNTPSVGRNPLHEYCAFNENNDFINWINDLCLVIRKKCDEVQSESIYEFYGDRLNEILNSLNGLLTTHWIINADSDISVVDLMEKKGWNLSLPDDNSSFIQVLSNPVNKRDPFIKQKSWVRKNLLALIAGVIPTLMGGFASMFVFLAGGPNLARELGLHSLAQALRNPSARLIEFSIAVSLTIYYALSYAYSNYKLFLRDEEAEKTKKEIMKEEQSIIDLTTKLNVLEKMKEQMMRIINIYTALEKIANIWVVKKKELNNYINLIKIQKVKEESKLADREAN</sequence>
<name>A0A378JPG4_9GAMM</name>
<organism evidence="2 3">
    <name type="scientific">Legionella busanensis</name>
    <dbReference type="NCBI Taxonomy" id="190655"/>
    <lineage>
        <taxon>Bacteria</taxon>
        <taxon>Pseudomonadati</taxon>
        <taxon>Pseudomonadota</taxon>
        <taxon>Gammaproteobacteria</taxon>
        <taxon>Legionellales</taxon>
        <taxon>Legionellaceae</taxon>
        <taxon>Legionella</taxon>
    </lineage>
</organism>
<feature type="transmembrane region" description="Helical" evidence="1">
    <location>
        <begin position="334"/>
        <end position="353"/>
    </location>
</feature>
<dbReference type="EMBL" id="UGOD01000001">
    <property type="protein sequence ID" value="STX52611.1"/>
    <property type="molecule type" value="Genomic_DNA"/>
</dbReference>
<keyword evidence="3" id="KW-1185">Reference proteome</keyword>
<reference evidence="2 3" key="1">
    <citation type="submission" date="2018-06" db="EMBL/GenBank/DDBJ databases">
        <authorList>
            <consortium name="Pathogen Informatics"/>
            <person name="Doyle S."/>
        </authorList>
    </citation>
    <scope>NUCLEOTIDE SEQUENCE [LARGE SCALE GENOMIC DNA]</scope>
    <source>
        <strain evidence="2 3">NCTC13316</strain>
    </source>
</reference>
<dbReference type="Proteomes" id="UP000254794">
    <property type="component" value="Unassembled WGS sequence"/>
</dbReference>
<evidence type="ECO:0000256" key="1">
    <source>
        <dbReference type="SAM" id="Phobius"/>
    </source>
</evidence>
<proteinExistence type="predicted"/>
<accession>A0A378JPG4</accession>
<evidence type="ECO:0000313" key="3">
    <source>
        <dbReference type="Proteomes" id="UP000254794"/>
    </source>
</evidence>